<dbReference type="GO" id="GO:0006893">
    <property type="term" value="P:Golgi to plasma membrane transport"/>
    <property type="evidence" value="ECO:0007669"/>
    <property type="project" value="TreeGrafter"/>
</dbReference>
<gene>
    <name evidence="7" type="ORF">BEMITA_LOCUS9812</name>
</gene>
<evidence type="ECO:0000259" key="5">
    <source>
        <dbReference type="Pfam" id="PF09762"/>
    </source>
</evidence>
<feature type="coiled-coil region" evidence="4">
    <location>
        <begin position="496"/>
        <end position="551"/>
    </location>
</feature>
<reference evidence="7" key="1">
    <citation type="submission" date="2021-12" db="EMBL/GenBank/DDBJ databases">
        <authorList>
            <person name="King R."/>
        </authorList>
    </citation>
    <scope>NUCLEOTIDE SEQUENCE</scope>
</reference>
<dbReference type="Pfam" id="PF09762">
    <property type="entry name" value="CCDC93_CC"/>
    <property type="match status" value="1"/>
</dbReference>
<protein>
    <recommendedName>
        <fullName evidence="2">Coiled-coil domain-containing protein 93</fullName>
    </recommendedName>
</protein>
<dbReference type="AlphaFoldDB" id="A0A9P0F607"/>
<evidence type="ECO:0000256" key="4">
    <source>
        <dbReference type="SAM" id="Coils"/>
    </source>
</evidence>
<evidence type="ECO:0000256" key="2">
    <source>
        <dbReference type="ARBA" id="ARBA00016765"/>
    </source>
</evidence>
<feature type="domain" description="CCDC93 coiled-coil" evidence="5">
    <location>
        <begin position="264"/>
        <end position="553"/>
    </location>
</feature>
<feature type="coiled-coil region" evidence="4">
    <location>
        <begin position="285"/>
        <end position="413"/>
    </location>
</feature>
<dbReference type="InterPro" id="IPR048747">
    <property type="entry name" value="CCDC93_N"/>
</dbReference>
<dbReference type="PANTHER" id="PTHR16441:SF0">
    <property type="entry name" value="COILED-COIL DOMAIN-CONTAINING PROTEIN 93"/>
    <property type="match status" value="1"/>
</dbReference>
<comment type="similarity">
    <text evidence="1">Belongs to the CCDC93 family.</text>
</comment>
<organism evidence="7 8">
    <name type="scientific">Bemisia tabaci</name>
    <name type="common">Sweetpotato whitefly</name>
    <name type="synonym">Aleurodes tabaci</name>
    <dbReference type="NCBI Taxonomy" id="7038"/>
    <lineage>
        <taxon>Eukaryota</taxon>
        <taxon>Metazoa</taxon>
        <taxon>Ecdysozoa</taxon>
        <taxon>Arthropoda</taxon>
        <taxon>Hexapoda</taxon>
        <taxon>Insecta</taxon>
        <taxon>Pterygota</taxon>
        <taxon>Neoptera</taxon>
        <taxon>Paraneoptera</taxon>
        <taxon>Hemiptera</taxon>
        <taxon>Sternorrhyncha</taxon>
        <taxon>Aleyrodoidea</taxon>
        <taxon>Aleyrodidae</taxon>
        <taxon>Aleyrodinae</taxon>
        <taxon>Bemisia</taxon>
    </lineage>
</organism>
<dbReference type="EMBL" id="OU963867">
    <property type="protein sequence ID" value="CAH0391165.1"/>
    <property type="molecule type" value="Genomic_DNA"/>
</dbReference>
<keyword evidence="3 4" id="KW-0175">Coiled coil</keyword>
<feature type="domain" description="CCDC93 N-terminal" evidence="6">
    <location>
        <begin position="31"/>
        <end position="138"/>
    </location>
</feature>
<accession>A0A9P0F607</accession>
<evidence type="ECO:0000313" key="8">
    <source>
        <dbReference type="Proteomes" id="UP001152759"/>
    </source>
</evidence>
<keyword evidence="8" id="KW-1185">Reference proteome</keyword>
<sequence>MSEKFKINRNLATVLDAEGKEIKVQPREDVEQDIKLQEIIDLLVAAGYFRARIKGLSAFDKVVGGIVWCIDSCDVDIDVELLFQDDLTIGQKISLTEKIVAVLPKIKCPHRIEPHQIQGLDFIHIFPVVQWLVKRAMETREERSEYLKNYAANQFHRVFHFAEGESEKSIQKASVSNIRKIQEKHGPQRKYRRTGKLPADLMTRVESTLLEYGNVLTTQGGIESSSDNQQKHEVESRKEILKSFTSTTDTVSRVTPAIVGKIVSNKTSEFREAQLKTETPAERRIRQLKEKVSNLGMENNQLQKHLSEAEATLNSIAEKNEAFRKTESFTEEEKRRYDELSALLKKTEELKSQEIKFKEQCKAESAILQQQVSEAEAMVAELQDDSQGMKSQLEILEEKVNSARLELGKKTRAVSALERQLDQVPENAELAQYQLRFMELYSLVAAKHLETKQFYTRYNALNDTHRYLNRELSLLNSITDNFQVAMSNSAAKDEFLEKLDKIVEEIQSNKLKVERRRNDEKLNRDELSAELSSLQDKQRQYVAALKQLSDEYKNS</sequence>
<dbReference type="InterPro" id="IPR039116">
    <property type="entry name" value="CCDC93"/>
</dbReference>
<dbReference type="Proteomes" id="UP001152759">
    <property type="component" value="Chromosome 6"/>
</dbReference>
<dbReference type="PANTHER" id="PTHR16441">
    <property type="entry name" value="FIDIPIDINE"/>
    <property type="match status" value="1"/>
</dbReference>
<dbReference type="Pfam" id="PF21673">
    <property type="entry name" value="CCDC93_N"/>
    <property type="match status" value="1"/>
</dbReference>
<name>A0A9P0F607_BEMTA</name>
<evidence type="ECO:0000256" key="3">
    <source>
        <dbReference type="ARBA" id="ARBA00023054"/>
    </source>
</evidence>
<proteinExistence type="inferred from homology"/>
<evidence type="ECO:0000259" key="6">
    <source>
        <dbReference type="Pfam" id="PF21673"/>
    </source>
</evidence>
<evidence type="ECO:0000256" key="1">
    <source>
        <dbReference type="ARBA" id="ARBA00007219"/>
    </source>
</evidence>
<evidence type="ECO:0000313" key="7">
    <source>
        <dbReference type="EMBL" id="CAH0391165.1"/>
    </source>
</evidence>
<dbReference type="InterPro" id="IPR019159">
    <property type="entry name" value="CCDC93_CC"/>
</dbReference>